<evidence type="ECO:0000256" key="2">
    <source>
        <dbReference type="ARBA" id="ARBA00022485"/>
    </source>
</evidence>
<feature type="binding site" evidence="10">
    <location>
        <position position="97"/>
    </location>
    <ligand>
        <name>substrate</name>
    </ligand>
</feature>
<accession>A0A7X2T2G3</accession>
<dbReference type="EMBL" id="VULX01000025">
    <property type="protein sequence ID" value="MSR92220.1"/>
    <property type="molecule type" value="Genomic_DNA"/>
</dbReference>
<comment type="pathway">
    <text evidence="10">Cofactor biosynthesis; thiamine diphosphate biosynthesis.</text>
</comment>
<dbReference type="InterPro" id="IPR037509">
    <property type="entry name" value="ThiC"/>
</dbReference>
<feature type="binding site" evidence="10">
    <location>
        <position position="332"/>
    </location>
    <ligand>
        <name>Zn(2+)</name>
        <dbReference type="ChEBI" id="CHEBI:29105"/>
    </ligand>
</feature>
<dbReference type="NCBIfam" id="TIGR00190">
    <property type="entry name" value="thiC"/>
    <property type="match status" value="1"/>
</dbReference>
<dbReference type="GO" id="GO:0009228">
    <property type="term" value="P:thiamine biosynthetic process"/>
    <property type="evidence" value="ECO:0007669"/>
    <property type="project" value="UniProtKB-UniRule"/>
</dbReference>
<reference evidence="11 12" key="1">
    <citation type="submission" date="2019-08" db="EMBL/GenBank/DDBJ databases">
        <title>In-depth cultivation of the pig gut microbiome towards novel bacterial diversity and tailored functional studies.</title>
        <authorList>
            <person name="Wylensek D."/>
            <person name="Hitch T.C.A."/>
            <person name="Clavel T."/>
        </authorList>
    </citation>
    <scope>NUCLEOTIDE SEQUENCE [LARGE SCALE GENOMIC DNA]</scope>
    <source>
        <strain evidence="11 12">WCA-383-APC-5B</strain>
    </source>
</reference>
<dbReference type="PANTHER" id="PTHR30557">
    <property type="entry name" value="THIAMINE BIOSYNTHESIS PROTEIN THIC"/>
    <property type="match status" value="1"/>
</dbReference>
<protein>
    <recommendedName>
        <fullName evidence="10">Phosphomethylpyrimidine synthase</fullName>
        <ecNumber evidence="10">4.1.99.17</ecNumber>
    </recommendedName>
    <alternativeName>
        <fullName evidence="10">Hydroxymethylpyrimidine phosphate synthase</fullName>
        <shortName evidence="10">HMP-P synthase</shortName>
        <shortName evidence="10">HMP-phosphate synthase</shortName>
        <shortName evidence="10">HMPP synthase</shortName>
    </alternativeName>
    <alternativeName>
        <fullName evidence="10">Thiamine biosynthesis protein ThiC</fullName>
    </alternativeName>
</protein>
<evidence type="ECO:0000256" key="3">
    <source>
        <dbReference type="ARBA" id="ARBA00022691"/>
    </source>
</evidence>
<dbReference type="FunFam" id="3.20.20.540:FF:000001">
    <property type="entry name" value="Phosphomethylpyrimidine synthase"/>
    <property type="match status" value="1"/>
</dbReference>
<feature type="binding site" evidence="10">
    <location>
        <position position="162"/>
    </location>
    <ligand>
        <name>substrate</name>
    </ligand>
</feature>
<proteinExistence type="inferred from homology"/>
<feature type="binding site" evidence="10">
    <location>
        <position position="408"/>
    </location>
    <ligand>
        <name>[4Fe-4S] cluster</name>
        <dbReference type="ChEBI" id="CHEBI:49883"/>
        <note>4Fe-4S-S-AdoMet</note>
    </ligand>
</feature>
<keyword evidence="2 10" id="KW-0004">4Fe-4S</keyword>
<name>A0A7X2T2G3_9CLOT</name>
<comment type="similarity">
    <text evidence="10">Belongs to the ThiC family.</text>
</comment>
<dbReference type="GO" id="GO:0009229">
    <property type="term" value="P:thiamine diphosphate biosynthetic process"/>
    <property type="evidence" value="ECO:0007669"/>
    <property type="project" value="UniProtKB-UniRule"/>
</dbReference>
<feature type="binding site" evidence="10">
    <location>
        <begin position="184"/>
        <end position="186"/>
    </location>
    <ligand>
        <name>substrate</name>
    </ligand>
</feature>
<keyword evidence="7 10" id="KW-0408">Iron</keyword>
<dbReference type="GO" id="GO:0051539">
    <property type="term" value="F:4 iron, 4 sulfur cluster binding"/>
    <property type="evidence" value="ECO:0007669"/>
    <property type="project" value="UniProtKB-KW"/>
</dbReference>
<feature type="binding site" evidence="10">
    <location>
        <position position="68"/>
    </location>
    <ligand>
        <name>substrate</name>
    </ligand>
</feature>
<dbReference type="AlphaFoldDB" id="A0A7X2T2G3"/>
<evidence type="ECO:0000256" key="4">
    <source>
        <dbReference type="ARBA" id="ARBA00022723"/>
    </source>
</evidence>
<dbReference type="GO" id="GO:0005829">
    <property type="term" value="C:cytosol"/>
    <property type="evidence" value="ECO:0007669"/>
    <property type="project" value="TreeGrafter"/>
</dbReference>
<dbReference type="InterPro" id="IPR002817">
    <property type="entry name" value="ThiC/BzaA/B"/>
</dbReference>
<dbReference type="Gene3D" id="3.20.20.540">
    <property type="entry name" value="Radical SAM ThiC family, central domain"/>
    <property type="match status" value="1"/>
</dbReference>
<comment type="cofactor">
    <cofactor evidence="10">
        <name>[4Fe-4S] cluster</name>
        <dbReference type="ChEBI" id="CHEBI:49883"/>
    </cofactor>
    <text evidence="10">Binds 1 [4Fe-4S] cluster per subunit. The cluster is coordinated with 3 cysteines and an exchangeable S-adenosyl-L-methionine.</text>
</comment>
<keyword evidence="9 10" id="KW-0456">Lyase</keyword>
<evidence type="ECO:0000256" key="6">
    <source>
        <dbReference type="ARBA" id="ARBA00022977"/>
    </source>
</evidence>
<dbReference type="SFLD" id="SFLDF00407">
    <property type="entry name" value="phosphomethylpyrimidine_syntha"/>
    <property type="match status" value="1"/>
</dbReference>
<dbReference type="GO" id="GO:0070284">
    <property type="term" value="F:phosphomethylpyrimidine synthase activity"/>
    <property type="evidence" value="ECO:0007669"/>
    <property type="project" value="UniProtKB-EC"/>
</dbReference>
<comment type="caution">
    <text evidence="11">The sequence shown here is derived from an EMBL/GenBank/DDBJ whole genome shotgun (WGS) entry which is preliminary data.</text>
</comment>
<dbReference type="UniPathway" id="UPA00060"/>
<feature type="binding site" evidence="10">
    <location>
        <position position="264"/>
    </location>
    <ligand>
        <name>substrate</name>
    </ligand>
</feature>
<feature type="binding site" evidence="10">
    <location>
        <position position="126"/>
    </location>
    <ligand>
        <name>substrate</name>
    </ligand>
</feature>
<dbReference type="EC" id="4.1.99.17" evidence="10"/>
<evidence type="ECO:0000256" key="9">
    <source>
        <dbReference type="ARBA" id="ARBA00023239"/>
    </source>
</evidence>
<feature type="binding site" evidence="10">
    <location>
        <position position="415"/>
    </location>
    <ligand>
        <name>[4Fe-4S] cluster</name>
        <dbReference type="ChEBI" id="CHEBI:49883"/>
        <note>4Fe-4S-S-AdoMet</note>
    </ligand>
</feature>
<dbReference type="RefSeq" id="WP_154532116.1">
    <property type="nucleotide sequence ID" value="NZ_VULX01000025.1"/>
</dbReference>
<keyword evidence="3 10" id="KW-0949">S-adenosyl-L-methionine</keyword>
<dbReference type="Proteomes" id="UP000460287">
    <property type="component" value="Unassembled WGS sequence"/>
</dbReference>
<evidence type="ECO:0000256" key="5">
    <source>
        <dbReference type="ARBA" id="ARBA00022833"/>
    </source>
</evidence>
<dbReference type="SFLD" id="SFLDG01114">
    <property type="entry name" value="phosphomethylpyrimidine_syntha"/>
    <property type="match status" value="1"/>
</dbReference>
<feature type="binding site" evidence="10">
    <location>
        <begin position="225"/>
        <end position="228"/>
    </location>
    <ligand>
        <name>substrate</name>
    </ligand>
</feature>
<sequence>MYTTQMDAAKHGIITNEMRSVAEYEDIPVEKLSSLIAEGKVVIPANKNHKCLKPYGIGNSLKTKINVNLGTSKDCLNLDIEMKKVMAAVNMGAESIMDLSSFGDTKKFRRKLTAECPAIIGTVPIYDAVVYYNKALKKITSKEWIDIVRMHAEDGVDFMTIHCGINRSTAKAFKQSKRHTNIVSRGGSIIFAWMELTGNENPFYEHFDEILDICREYDVTLSLGDACRPGSIADSGDVSQISELVELGRLTMRAWEKDVQVIIEGPGHMPLNEIKSNMELQQTICKGAPFYVLGPLVTDIAPGYDHITAAIGGAVAATYGASFLCYVTPAEHLRLPTLDDVKDGIIASKIAAHAADIAKGIPHAKDWDYDMSQSRRELDWDKQFDLAIDSEKARRYRAESKPEKEDTCTMCGKMCAVRNINKILRGEDVDIMD</sequence>
<keyword evidence="8 10" id="KW-0411">Iron-sulfur</keyword>
<evidence type="ECO:0000256" key="8">
    <source>
        <dbReference type="ARBA" id="ARBA00023014"/>
    </source>
</evidence>
<feature type="binding site" evidence="10">
    <location>
        <position position="291"/>
    </location>
    <ligand>
        <name>substrate</name>
    </ligand>
</feature>
<keyword evidence="6 10" id="KW-0784">Thiamine biosynthesis</keyword>
<dbReference type="PANTHER" id="PTHR30557:SF1">
    <property type="entry name" value="PHOSPHOMETHYLPYRIMIDINE SYNTHASE, CHLOROPLASTIC"/>
    <property type="match status" value="1"/>
</dbReference>
<feature type="binding site" evidence="10">
    <location>
        <position position="268"/>
    </location>
    <ligand>
        <name>Zn(2+)</name>
        <dbReference type="ChEBI" id="CHEBI:29105"/>
    </ligand>
</feature>
<evidence type="ECO:0000256" key="1">
    <source>
        <dbReference type="ARBA" id="ARBA00003175"/>
    </source>
</evidence>
<keyword evidence="12" id="KW-1185">Reference proteome</keyword>
<dbReference type="HAMAP" id="MF_00089">
    <property type="entry name" value="ThiC"/>
    <property type="match status" value="1"/>
</dbReference>
<feature type="binding site" evidence="10">
    <location>
        <position position="411"/>
    </location>
    <ligand>
        <name>[4Fe-4S] cluster</name>
        <dbReference type="ChEBI" id="CHEBI:49883"/>
        <note>4Fe-4S-S-AdoMet</note>
    </ligand>
</feature>
<dbReference type="Pfam" id="PF01964">
    <property type="entry name" value="ThiC_Rad_SAM"/>
    <property type="match status" value="1"/>
</dbReference>
<dbReference type="InterPro" id="IPR038521">
    <property type="entry name" value="ThiC/Bza_core_dom"/>
</dbReference>
<dbReference type="SFLD" id="SFLDS00113">
    <property type="entry name" value="Radical_SAM_Phosphomethylpyrim"/>
    <property type="match status" value="1"/>
</dbReference>
<dbReference type="NCBIfam" id="NF009895">
    <property type="entry name" value="PRK13352.1"/>
    <property type="match status" value="1"/>
</dbReference>
<evidence type="ECO:0000313" key="11">
    <source>
        <dbReference type="EMBL" id="MSR92220.1"/>
    </source>
</evidence>
<gene>
    <name evidence="10 11" type="primary">thiC</name>
    <name evidence="11" type="ORF">FYJ33_12650</name>
</gene>
<organism evidence="11 12">
    <name type="scientific">Inconstantimicrobium porci</name>
    <dbReference type="NCBI Taxonomy" id="2652291"/>
    <lineage>
        <taxon>Bacteria</taxon>
        <taxon>Bacillati</taxon>
        <taxon>Bacillota</taxon>
        <taxon>Clostridia</taxon>
        <taxon>Eubacteriales</taxon>
        <taxon>Clostridiaceae</taxon>
        <taxon>Inconstantimicrobium</taxon>
    </lineage>
</organism>
<comment type="function">
    <text evidence="1 10">Catalyzes the synthesis of the hydroxymethylpyrimidine phosphate (HMP-P) moiety of thiamine from aminoimidazole ribotide (AIR) in a radical S-adenosyl-L-methionine (SAM)-dependent reaction.</text>
</comment>
<comment type="catalytic activity">
    <reaction evidence="10">
        <text>5-amino-1-(5-phospho-beta-D-ribosyl)imidazole + S-adenosyl-L-methionine = 4-amino-2-methyl-5-(phosphooxymethyl)pyrimidine + CO + 5'-deoxyadenosine + formate + L-methionine + 3 H(+)</text>
        <dbReference type="Rhea" id="RHEA:24840"/>
        <dbReference type="ChEBI" id="CHEBI:15378"/>
        <dbReference type="ChEBI" id="CHEBI:15740"/>
        <dbReference type="ChEBI" id="CHEBI:17245"/>
        <dbReference type="ChEBI" id="CHEBI:17319"/>
        <dbReference type="ChEBI" id="CHEBI:57844"/>
        <dbReference type="ChEBI" id="CHEBI:58354"/>
        <dbReference type="ChEBI" id="CHEBI:59789"/>
        <dbReference type="ChEBI" id="CHEBI:137981"/>
        <dbReference type="EC" id="4.1.99.17"/>
    </reaction>
</comment>
<dbReference type="GO" id="GO:0008270">
    <property type="term" value="F:zinc ion binding"/>
    <property type="evidence" value="ECO:0007669"/>
    <property type="project" value="UniProtKB-UniRule"/>
</dbReference>
<evidence type="ECO:0000256" key="7">
    <source>
        <dbReference type="ARBA" id="ARBA00023004"/>
    </source>
</evidence>
<dbReference type="Gene3D" id="6.10.250.620">
    <property type="match status" value="1"/>
</dbReference>
<keyword evidence="5 10" id="KW-0862">Zinc</keyword>
<keyword evidence="4 10" id="KW-0479">Metal-binding</keyword>
<evidence type="ECO:0000313" key="12">
    <source>
        <dbReference type="Proteomes" id="UP000460287"/>
    </source>
</evidence>
<evidence type="ECO:0000256" key="10">
    <source>
        <dbReference type="HAMAP-Rule" id="MF_00089"/>
    </source>
</evidence>